<accession>A0AAE1A5L4</accession>
<protein>
    <submittedName>
        <fullName evidence="1">Uncharacterized protein</fullName>
    </submittedName>
</protein>
<dbReference type="Proteomes" id="UP001283361">
    <property type="component" value="Unassembled WGS sequence"/>
</dbReference>
<proteinExistence type="predicted"/>
<keyword evidence="2" id="KW-1185">Reference proteome</keyword>
<evidence type="ECO:0000313" key="2">
    <source>
        <dbReference type="Proteomes" id="UP001283361"/>
    </source>
</evidence>
<reference evidence="1" key="1">
    <citation type="journal article" date="2023" name="G3 (Bethesda)">
        <title>A reference genome for the long-term kleptoplast-retaining sea slug Elysia crispata morphotype clarki.</title>
        <authorList>
            <person name="Eastman K.E."/>
            <person name="Pendleton A.L."/>
            <person name="Shaikh M.A."/>
            <person name="Suttiyut T."/>
            <person name="Ogas R."/>
            <person name="Tomko P."/>
            <person name="Gavelis G."/>
            <person name="Widhalm J.R."/>
            <person name="Wisecaver J.H."/>
        </authorList>
    </citation>
    <scope>NUCLEOTIDE SEQUENCE</scope>
    <source>
        <strain evidence="1">ECLA1</strain>
    </source>
</reference>
<comment type="caution">
    <text evidence="1">The sequence shown here is derived from an EMBL/GenBank/DDBJ whole genome shotgun (WGS) entry which is preliminary data.</text>
</comment>
<gene>
    <name evidence="1" type="ORF">RRG08_052053</name>
</gene>
<organism evidence="1 2">
    <name type="scientific">Elysia crispata</name>
    <name type="common">lettuce slug</name>
    <dbReference type="NCBI Taxonomy" id="231223"/>
    <lineage>
        <taxon>Eukaryota</taxon>
        <taxon>Metazoa</taxon>
        <taxon>Spiralia</taxon>
        <taxon>Lophotrochozoa</taxon>
        <taxon>Mollusca</taxon>
        <taxon>Gastropoda</taxon>
        <taxon>Heterobranchia</taxon>
        <taxon>Euthyneura</taxon>
        <taxon>Panpulmonata</taxon>
        <taxon>Sacoglossa</taxon>
        <taxon>Placobranchoidea</taxon>
        <taxon>Plakobranchidae</taxon>
        <taxon>Elysia</taxon>
    </lineage>
</organism>
<sequence length="292" mass="32390">MWTFSALITVTVEDQQTEDISKSQKLWEQSCQGSCSKKIKLLLWRFELRPQMVLLLGISSTDLTHSANPSSELDNLVHFYIKKRKLSGFSVKGRGSSWSELYGCQVVTNLLGNSTFPSHDYGGRSLACVEVSSGRPVVVWLGDRTSIPWAFLSGLEHASHVVSMLSGEWLNYLSDVDTGYILSFTIPSDVDNGYPQLTYPSDVDIGYILSFTNPSDVDNGYPQLTYPSDVDNGYILSSLTLVMWITDILSSLTLVMWITDIPSSLTLVAWIPDIPSALLTLVAWIPDIFSAL</sequence>
<dbReference type="EMBL" id="JAWDGP010002675">
    <property type="protein sequence ID" value="KAK3780896.1"/>
    <property type="molecule type" value="Genomic_DNA"/>
</dbReference>
<evidence type="ECO:0000313" key="1">
    <source>
        <dbReference type="EMBL" id="KAK3780896.1"/>
    </source>
</evidence>
<dbReference type="AlphaFoldDB" id="A0AAE1A5L4"/>
<name>A0AAE1A5L4_9GAST</name>